<gene>
    <name evidence="1" type="ORF">ACFFK0_18470</name>
</gene>
<dbReference type="RefSeq" id="WP_377471785.1">
    <property type="nucleotide sequence ID" value="NZ_JBHLWN010000073.1"/>
</dbReference>
<reference evidence="1 2" key="1">
    <citation type="submission" date="2024-09" db="EMBL/GenBank/DDBJ databases">
        <authorList>
            <person name="Sun Q."/>
            <person name="Mori K."/>
        </authorList>
    </citation>
    <scope>NUCLEOTIDE SEQUENCE [LARGE SCALE GENOMIC DNA]</scope>
    <source>
        <strain evidence="1 2">CCM 7759</strain>
    </source>
</reference>
<accession>A0ABV6DP41</accession>
<protein>
    <recommendedName>
        <fullName evidence="3">Apea-like HEPN domain-containing protein</fullName>
    </recommendedName>
</protein>
<evidence type="ECO:0000313" key="1">
    <source>
        <dbReference type="EMBL" id="MFC0214418.1"/>
    </source>
</evidence>
<evidence type="ECO:0008006" key="3">
    <source>
        <dbReference type="Google" id="ProtNLM"/>
    </source>
</evidence>
<name>A0ABV6DP41_9BACL</name>
<sequence length="191" mass="22383">MRVEDGIYFSPNLKYYDIDFNHPDSLVEAFRDRIKQYYIEPIKKLNDDHDAFAAGLICVTTIDVLSRLKYDIDEVRKRYVGWLISEIPDFGLPGLKNKEQKVADLFYRQFRNGLVHEGRIKDGGQFSYLFGDLITLEDSFMVINPRQLVEKIEIAFDKYIFDVLSKPEELQKLLKIIEQDFGADIAQAKRF</sequence>
<evidence type="ECO:0000313" key="2">
    <source>
        <dbReference type="Proteomes" id="UP001589776"/>
    </source>
</evidence>
<dbReference type="EMBL" id="JBHLWN010000073">
    <property type="protein sequence ID" value="MFC0214418.1"/>
    <property type="molecule type" value="Genomic_DNA"/>
</dbReference>
<proteinExistence type="predicted"/>
<organism evidence="1 2">
    <name type="scientific">Paenibacillus chartarius</name>
    <dbReference type="NCBI Taxonomy" id="747481"/>
    <lineage>
        <taxon>Bacteria</taxon>
        <taxon>Bacillati</taxon>
        <taxon>Bacillota</taxon>
        <taxon>Bacilli</taxon>
        <taxon>Bacillales</taxon>
        <taxon>Paenibacillaceae</taxon>
        <taxon>Paenibacillus</taxon>
    </lineage>
</organism>
<dbReference type="Proteomes" id="UP001589776">
    <property type="component" value="Unassembled WGS sequence"/>
</dbReference>
<comment type="caution">
    <text evidence="1">The sequence shown here is derived from an EMBL/GenBank/DDBJ whole genome shotgun (WGS) entry which is preliminary data.</text>
</comment>
<keyword evidence="2" id="KW-1185">Reference proteome</keyword>